<accession>A0A8S5L6P2</accession>
<dbReference type="SUPFAM" id="SSF101386">
    <property type="entry name" value="all-alpha NTP pyrophosphatases"/>
    <property type="match status" value="1"/>
</dbReference>
<proteinExistence type="predicted"/>
<dbReference type="EMBL" id="BK014643">
    <property type="protein sequence ID" value="DAD65421.1"/>
    <property type="molecule type" value="Genomic_DNA"/>
</dbReference>
<reference evidence="1" key="1">
    <citation type="journal article" date="2021" name="Proc. Natl. Acad. Sci. U.S.A.">
        <title>A Catalog of Tens of Thousands of Viruses from Human Metagenomes Reveals Hidden Associations with Chronic Diseases.</title>
        <authorList>
            <person name="Tisza M.J."/>
            <person name="Buck C.B."/>
        </authorList>
    </citation>
    <scope>NUCLEOTIDE SEQUENCE</scope>
    <source>
        <strain evidence="1">CtA4D8</strain>
    </source>
</reference>
<sequence length="196" mass="23320">MIYFEFSHLYFRWENFYFFLDNINKIPHMIPISLYKDFQKKNVESFTQNNTKIPQLDLLHSVIGLCEEFLEYTNATSEEHKIEELGDLLFYHTVLSYMLGIDPKDFLEIKTSTDISGDELLGQLLGQTKKYVFHGKPIYKTKFQEYLNVILKKCDLSLFNITYVMEYNIDKLQKRYPNGRADNIFNKLHTLTLNII</sequence>
<dbReference type="Gene3D" id="1.10.287.1080">
    <property type="entry name" value="MazG-like"/>
    <property type="match status" value="1"/>
</dbReference>
<name>A0A8S5L6P2_9CAUD</name>
<evidence type="ECO:0000313" key="1">
    <source>
        <dbReference type="EMBL" id="DAD65421.1"/>
    </source>
</evidence>
<protein>
    <submittedName>
        <fullName evidence="1">Triphosphate pyrophosphohydrolase MazG-like domain protein</fullName>
    </submittedName>
</protein>
<organism evidence="1">
    <name type="scientific">Myoviridae sp. ctA4D8</name>
    <dbReference type="NCBI Taxonomy" id="2823535"/>
    <lineage>
        <taxon>Viruses</taxon>
        <taxon>Duplodnaviria</taxon>
        <taxon>Heunggongvirae</taxon>
        <taxon>Uroviricota</taxon>
        <taxon>Caudoviricetes</taxon>
    </lineage>
</organism>